<evidence type="ECO:0000313" key="9">
    <source>
        <dbReference type="EMBL" id="SDI03866.1"/>
    </source>
</evidence>
<comment type="similarity">
    <text evidence="1 6">Belongs to the peptidase S8 family.</text>
</comment>
<evidence type="ECO:0000259" key="8">
    <source>
        <dbReference type="Pfam" id="PF18962"/>
    </source>
</evidence>
<dbReference type="PRINTS" id="PR00723">
    <property type="entry name" value="SUBTILISIN"/>
</dbReference>
<dbReference type="Pfam" id="PF18962">
    <property type="entry name" value="Por_Secre_tail"/>
    <property type="match status" value="1"/>
</dbReference>
<dbReference type="PANTHER" id="PTHR43806:SF67">
    <property type="entry name" value="EGF-LIKE DOMAIN-CONTAINING PROTEIN"/>
    <property type="match status" value="1"/>
</dbReference>
<keyword evidence="4 6" id="KW-0378">Hydrolase</keyword>
<accession>A0A1G8HB42</accession>
<dbReference type="InterPro" id="IPR015500">
    <property type="entry name" value="Peptidase_S8_subtilisin-rel"/>
</dbReference>
<dbReference type="Gene3D" id="3.40.50.200">
    <property type="entry name" value="Peptidase S8/S53 domain"/>
    <property type="match status" value="1"/>
</dbReference>
<dbReference type="CDD" id="cd07493">
    <property type="entry name" value="Peptidases_S8_9"/>
    <property type="match status" value="1"/>
</dbReference>
<dbReference type="InterPro" id="IPR023827">
    <property type="entry name" value="Peptidase_S8_Asp-AS"/>
</dbReference>
<dbReference type="EMBL" id="FNCZ01000006">
    <property type="protein sequence ID" value="SDI03866.1"/>
    <property type="molecule type" value="Genomic_DNA"/>
</dbReference>
<dbReference type="InterPro" id="IPR036852">
    <property type="entry name" value="Peptidase_S8/S53_dom_sf"/>
</dbReference>
<gene>
    <name evidence="9" type="ORF">SAMN04489796_106179</name>
</gene>
<dbReference type="AlphaFoldDB" id="A0A1G8HB42"/>
<keyword evidence="2 6" id="KW-0645">Protease</keyword>
<dbReference type="Proteomes" id="UP000199492">
    <property type="component" value="Unassembled WGS sequence"/>
</dbReference>
<feature type="active site" description="Charge relay system" evidence="6">
    <location>
        <position position="178"/>
    </location>
</feature>
<dbReference type="SUPFAM" id="SSF52743">
    <property type="entry name" value="Subtilisin-like"/>
    <property type="match status" value="1"/>
</dbReference>
<evidence type="ECO:0000256" key="6">
    <source>
        <dbReference type="PROSITE-ProRule" id="PRU01240"/>
    </source>
</evidence>
<dbReference type="GO" id="GO:0006508">
    <property type="term" value="P:proteolysis"/>
    <property type="evidence" value="ECO:0007669"/>
    <property type="project" value="UniProtKB-KW"/>
</dbReference>
<dbReference type="NCBIfam" id="TIGR04183">
    <property type="entry name" value="Por_Secre_tail"/>
    <property type="match status" value="1"/>
</dbReference>
<dbReference type="PANTHER" id="PTHR43806">
    <property type="entry name" value="PEPTIDASE S8"/>
    <property type="match status" value="1"/>
</dbReference>
<dbReference type="InterPro" id="IPR017317">
    <property type="entry name" value="Pept_S8_subtilisin_bacteroid-2"/>
</dbReference>
<evidence type="ECO:0000256" key="1">
    <source>
        <dbReference type="ARBA" id="ARBA00011073"/>
    </source>
</evidence>
<dbReference type="PROSITE" id="PS00136">
    <property type="entry name" value="SUBTILASE_ASP"/>
    <property type="match status" value="1"/>
</dbReference>
<dbReference type="InterPro" id="IPR026444">
    <property type="entry name" value="Secre_tail"/>
</dbReference>
<keyword evidence="10" id="KW-1185">Reference proteome</keyword>
<evidence type="ECO:0000256" key="4">
    <source>
        <dbReference type="ARBA" id="ARBA00022801"/>
    </source>
</evidence>
<dbReference type="PROSITE" id="PS51892">
    <property type="entry name" value="SUBTILASE"/>
    <property type="match status" value="1"/>
</dbReference>
<dbReference type="PIRSF" id="PIRSF037903">
    <property type="entry name" value="Subtilisin_rel_GFO_2223"/>
    <property type="match status" value="1"/>
</dbReference>
<reference evidence="10" key="1">
    <citation type="submission" date="2016-10" db="EMBL/GenBank/DDBJ databases">
        <authorList>
            <person name="Varghese N."/>
            <person name="Submissions S."/>
        </authorList>
    </citation>
    <scope>NUCLEOTIDE SEQUENCE [LARGE SCALE GENOMIC DNA]</scope>
    <source>
        <strain evidence="10">DSM 15363</strain>
    </source>
</reference>
<evidence type="ECO:0000313" key="10">
    <source>
        <dbReference type="Proteomes" id="UP000199492"/>
    </source>
</evidence>
<dbReference type="InterPro" id="IPR050131">
    <property type="entry name" value="Peptidase_S8_subtilisin-like"/>
</dbReference>
<dbReference type="GO" id="GO:0004252">
    <property type="term" value="F:serine-type endopeptidase activity"/>
    <property type="evidence" value="ECO:0007669"/>
    <property type="project" value="UniProtKB-UniRule"/>
</dbReference>
<dbReference type="Pfam" id="PF00082">
    <property type="entry name" value="Peptidase_S8"/>
    <property type="match status" value="1"/>
</dbReference>
<dbReference type="InterPro" id="IPR000209">
    <property type="entry name" value="Peptidase_S8/S53_dom"/>
</dbReference>
<organism evidence="9 10">
    <name type="scientific">Winogradskyella thalassocola</name>
    <dbReference type="NCBI Taxonomy" id="262004"/>
    <lineage>
        <taxon>Bacteria</taxon>
        <taxon>Pseudomonadati</taxon>
        <taxon>Bacteroidota</taxon>
        <taxon>Flavobacteriia</taxon>
        <taxon>Flavobacteriales</taxon>
        <taxon>Flavobacteriaceae</taxon>
        <taxon>Winogradskyella</taxon>
    </lineage>
</organism>
<protein>
    <submittedName>
        <fullName evidence="9">Por secretion system C-terminal sorting domain-containing protein</fullName>
    </submittedName>
</protein>
<name>A0A1G8HB42_9FLAO</name>
<feature type="domain" description="Peptidase S8/S53" evidence="7">
    <location>
        <begin position="169"/>
        <end position="445"/>
    </location>
</feature>
<feature type="active site" description="Charge relay system" evidence="6">
    <location>
        <position position="399"/>
    </location>
</feature>
<feature type="active site" description="Charge relay system" evidence="6">
    <location>
        <position position="220"/>
    </location>
</feature>
<feature type="domain" description="Secretion system C-terminal sorting" evidence="8">
    <location>
        <begin position="469"/>
        <end position="539"/>
    </location>
</feature>
<evidence type="ECO:0000259" key="7">
    <source>
        <dbReference type="Pfam" id="PF00082"/>
    </source>
</evidence>
<proteinExistence type="inferred from homology"/>
<evidence type="ECO:0000256" key="2">
    <source>
        <dbReference type="ARBA" id="ARBA00022670"/>
    </source>
</evidence>
<sequence>MYSFMKNIFTILLLIFITKSFAQEDAWIYLIDKPNVAASIANPTSILTQKAIDRKQNHNIAIDERDVPVNETYISDLKSQTGITVLAKSKWFNAVHIRGTEDDINALGNLTYVESIDFANQNLNTSSRSNSRLNKTETEDETIAFTYGDTQNQVEMINVDHLHLADFTGDGITIAVMDAGFPGVNTIDAFQRLRDNGDLLGGYDFVDRTSEVYDFIGSNHGTKVLSTMAGFVEDEYVGTAPEASYYVFRTEDAGSENPVEESYWVEAAERADSLGVDMINTSLGYQTFDNSNYNYTPADMNGETAFISKGASIAVEKGILVVVSAGNSGATDWQTVGAPADSPNVLSIGGVNADGDYVTFSSQGGAAQVGYQKPDVVARAGLAYVINENNTIVQNNGTSFSGPILCGGIAALWQAIPNALPTEIMDYVRQSASQYTDPDDFLGYGIPDLELAKNLALSLDEEPFEDFRIYPNPVKSNLNVILLSIVNQLEVSIYNQLGQEILNQFINENSKSINVSGLASGLYIIKLSTKSISKTFKFIKH</sequence>
<evidence type="ECO:0000256" key="5">
    <source>
        <dbReference type="ARBA" id="ARBA00022825"/>
    </source>
</evidence>
<evidence type="ECO:0000256" key="3">
    <source>
        <dbReference type="ARBA" id="ARBA00022729"/>
    </source>
</evidence>
<dbReference type="STRING" id="262004.SAMN04489796_106179"/>
<keyword evidence="5 6" id="KW-0720">Serine protease</keyword>
<keyword evidence="3" id="KW-0732">Signal</keyword>